<evidence type="ECO:0000256" key="4">
    <source>
        <dbReference type="SAM" id="SignalP"/>
    </source>
</evidence>
<evidence type="ECO:0000256" key="3">
    <source>
        <dbReference type="SAM" id="MobiDB-lite"/>
    </source>
</evidence>
<keyword evidence="2" id="KW-0175">Coiled coil</keyword>
<keyword evidence="1" id="KW-0863">Zinc-finger</keyword>
<dbReference type="EMBL" id="LSRX01000048">
    <property type="protein sequence ID" value="OLQ12134.1"/>
    <property type="molecule type" value="Genomic_DNA"/>
</dbReference>
<dbReference type="InterPro" id="IPR019155">
    <property type="entry name" value="CLEC16A/TT9_N"/>
</dbReference>
<reference evidence="6 7" key="1">
    <citation type="submission" date="2016-02" db="EMBL/GenBank/DDBJ databases">
        <title>Genome analysis of coral dinoflagellate symbionts highlights evolutionary adaptations to a symbiotic lifestyle.</title>
        <authorList>
            <person name="Aranda M."/>
            <person name="Li Y."/>
            <person name="Liew Y.J."/>
            <person name="Baumgarten S."/>
            <person name="Simakov O."/>
            <person name="Wilson M."/>
            <person name="Piel J."/>
            <person name="Ashoor H."/>
            <person name="Bougouffa S."/>
            <person name="Bajic V.B."/>
            <person name="Ryu T."/>
            <person name="Ravasi T."/>
            <person name="Bayer T."/>
            <person name="Micklem G."/>
            <person name="Kim H."/>
            <person name="Bhak J."/>
            <person name="Lajeunesse T.C."/>
            <person name="Voolstra C.R."/>
        </authorList>
    </citation>
    <scope>NUCLEOTIDE SEQUENCE [LARGE SCALE GENOMIC DNA]</scope>
    <source>
        <strain evidence="6 7">CCMP2467</strain>
    </source>
</reference>
<accession>A0A1Q9EXG0</accession>
<dbReference type="PROSITE" id="PS50103">
    <property type="entry name" value="ZF_C3H1"/>
    <property type="match status" value="1"/>
</dbReference>
<dbReference type="Proteomes" id="UP000186817">
    <property type="component" value="Unassembled WGS sequence"/>
</dbReference>
<dbReference type="GO" id="GO:0008270">
    <property type="term" value="F:zinc ion binding"/>
    <property type="evidence" value="ECO:0007669"/>
    <property type="project" value="UniProtKB-KW"/>
</dbReference>
<feature type="chain" id="PRO_5012751180" description="C3H1-type domain-containing protein" evidence="4">
    <location>
        <begin position="31"/>
        <end position="1683"/>
    </location>
</feature>
<keyword evidence="1" id="KW-0862">Zinc</keyword>
<evidence type="ECO:0000256" key="1">
    <source>
        <dbReference type="PROSITE-ProRule" id="PRU00723"/>
    </source>
</evidence>
<dbReference type="OrthoDB" id="431878at2759"/>
<feature type="compositionally biased region" description="Acidic residues" evidence="3">
    <location>
        <begin position="1566"/>
        <end position="1575"/>
    </location>
</feature>
<feature type="region of interest" description="Disordered" evidence="3">
    <location>
        <begin position="1559"/>
        <end position="1583"/>
    </location>
</feature>
<keyword evidence="4" id="KW-0732">Signal</keyword>
<organism evidence="6 7">
    <name type="scientific">Symbiodinium microadriaticum</name>
    <name type="common">Dinoflagellate</name>
    <name type="synonym">Zooxanthella microadriatica</name>
    <dbReference type="NCBI Taxonomy" id="2951"/>
    <lineage>
        <taxon>Eukaryota</taxon>
        <taxon>Sar</taxon>
        <taxon>Alveolata</taxon>
        <taxon>Dinophyceae</taxon>
        <taxon>Suessiales</taxon>
        <taxon>Symbiodiniaceae</taxon>
        <taxon>Symbiodinium</taxon>
    </lineage>
</organism>
<dbReference type="SUPFAM" id="SSF52540">
    <property type="entry name" value="P-loop containing nucleoside triphosphate hydrolases"/>
    <property type="match status" value="1"/>
</dbReference>
<feature type="region of interest" description="Disordered" evidence="3">
    <location>
        <begin position="149"/>
        <end position="175"/>
    </location>
</feature>
<dbReference type="SUPFAM" id="SSF48371">
    <property type="entry name" value="ARM repeat"/>
    <property type="match status" value="1"/>
</dbReference>
<feature type="coiled-coil region" evidence="2">
    <location>
        <begin position="122"/>
        <end position="149"/>
    </location>
</feature>
<feature type="domain" description="C3H1-type" evidence="5">
    <location>
        <begin position="1518"/>
        <end position="1540"/>
    </location>
</feature>
<dbReference type="InterPro" id="IPR027417">
    <property type="entry name" value="P-loop_NTPase"/>
</dbReference>
<dbReference type="Gene3D" id="3.40.50.300">
    <property type="entry name" value="P-loop containing nucleotide triphosphate hydrolases"/>
    <property type="match status" value="1"/>
</dbReference>
<evidence type="ECO:0000313" key="7">
    <source>
        <dbReference type="Proteomes" id="UP000186817"/>
    </source>
</evidence>
<name>A0A1Q9EXG0_SYMMI</name>
<keyword evidence="7" id="KW-1185">Reference proteome</keyword>
<evidence type="ECO:0000256" key="2">
    <source>
        <dbReference type="SAM" id="Coils"/>
    </source>
</evidence>
<feature type="coiled-coil region" evidence="2">
    <location>
        <begin position="1014"/>
        <end position="1055"/>
    </location>
</feature>
<feature type="zinc finger region" description="C3H1-type" evidence="1">
    <location>
        <begin position="1518"/>
        <end position="1540"/>
    </location>
</feature>
<sequence>MLRGPCRKSRCVVWFALVLCLCLAPQGRQSSTFIPAPRQGEPDLRSLCGMPIKVRAQCIFVPCTAGEDDAIVAVKQQQAVPSQWEQWVGSVVGWFTNVLHVGGPKDQIVLSLEEFTQLRDHLLRMQGYIKEAEDRAEQAEALLVLTRRRHKQDVKDPSSIPADPPRSSSAATAARYGQPHREIGEAFAQPFVDRRIRDRLRDLLFTQHPHLQAQVLQTIHILLAATPPSCIGRAEAGELSESEALRNEVVTANFDFRQNEDLLPLWITVVKDIATMMSEENLMLFFNPYSEKPFPFFSQSAKYYHHPSAQVRTHVQATSLEIFSKIADSWSNSLFELVVADSKILFTHVPSLGSMADETIRSTIWRDMKNAFSLQNDILEYINDVFASAKASVDVALLNYLASYRLADPATKDVNQLSAILQERLLRFAVLPVLLGSALQAQQQPLLTQEASWYLLGDLLSTLRGLSNLVVSKLKTLMMRTVIRLVVSPPPNTPDAYFHLQKPLGKKRRGPGEDHHSGATLHDPQPAREGGSQRGLDSRDGLWPQVRTFALSHEEITLVSSELCRSGRTQEAVCAFSTLEMSLQALRSAGEPLDLSVAERLGNCLASCLARQGSLSFVLCLSCLRALSELFAAGGSKVRQSLSPMLRDKLLAPFADELLHAKLQCLDIQDFQQQWHTSAQDLSALSEKPRSQILPEPGANVEHAEPFVLQRMMMLMIVMWALVLMLSKASPGSCVPAKALNAQPRKGTMEMPGLEEAAVSQCYTYSQMRGPKTHSLWVLSFFFFGQASRALASGERDELLRYQPGVAVLVGKMNRVKCTVQGLLLEALNAEPVIAEPLRLVVLHTGPDWRDWFQGSDENAKAPGRFWGNTEEPSLRMKACVAPSSRRAAILVMGRPAGLCLLQRRSDQGTFGESVEVVLVFPDEKRKNIAWKLLSQAHSQLMHRLFNSVLSFLTTVRGLSVAKPKVAGLPNEDREGIATRLHRYYHHYRSTTAATTAPDLKKAGKKMQLLVKYVGETEKERDALKKERDALKKELEEKEALLRKYKQAAKSFKEVLRDDEEVLLDDEVEVTPTAKIEPEEELDEFSRIIFENFAEERKQKDEFGLISPTYMTIEECRQECELRGLNAEGGLGHLRARPLRVELASARHRFNWPFWPMVYLEEVRPDSGRRHEQTKVAECPDTLDVAVNETLYCEPYGVPHKRIGDVILPAFLHAQSMGSLSDQWRITENDTLLAISPGLFPNIQVLEPLFALAGDPLPADASPGGPVEGACAFRQRMLEMETSQEELSRSGNRCLFTLLPPWLLPMNGTRRFGKTAVFLADPRYLIMRQLKMWEIFKTCMAKKGISGCQGYGALDESEFLRAYLEQDCSLSGEEMQRLSRWAVEEHRQPGKVKIFFVEDFVAEPDVALRGLARFLGVPDESEVLHQAIKKLEGLRPHGLFFPRQDMLELQHFLTITMDFELRLAELPNKLQGVWQDRVSMWPQLPNLRLATLGQSLQRHKMWVAPIWWAAHSAEICKPCSFAPRGVCRAGDDCDFCHAPSHRAPLRRPSKKERMRRLRKSMREAAEAEAEEEEESLTISTSPSTASSEFAKEYVDQKMIFVTLYSVSNLKAAEHISGAVATTHSLGSPGKTLELSVLPASEAWGTIAHPIARGIVELIRTEQVAVECTDCRVADFSHFPRFIG</sequence>
<dbReference type="Pfam" id="PF09758">
    <property type="entry name" value="FPL"/>
    <property type="match status" value="1"/>
</dbReference>
<evidence type="ECO:0000313" key="6">
    <source>
        <dbReference type="EMBL" id="OLQ12134.1"/>
    </source>
</evidence>
<feature type="region of interest" description="Disordered" evidence="3">
    <location>
        <begin position="496"/>
        <end position="540"/>
    </location>
</feature>
<protein>
    <recommendedName>
        <fullName evidence="5">C3H1-type domain-containing protein</fullName>
    </recommendedName>
</protein>
<dbReference type="InterPro" id="IPR000571">
    <property type="entry name" value="Znf_CCCH"/>
</dbReference>
<keyword evidence="1" id="KW-0479">Metal-binding</keyword>
<gene>
    <name evidence="6" type="ORF">AK812_SmicGene3955</name>
</gene>
<evidence type="ECO:0000259" key="5">
    <source>
        <dbReference type="PROSITE" id="PS50103"/>
    </source>
</evidence>
<comment type="caution">
    <text evidence="6">The sequence shown here is derived from an EMBL/GenBank/DDBJ whole genome shotgun (WGS) entry which is preliminary data.</text>
</comment>
<proteinExistence type="predicted"/>
<dbReference type="InterPro" id="IPR016024">
    <property type="entry name" value="ARM-type_fold"/>
</dbReference>
<feature type="signal peptide" evidence="4">
    <location>
        <begin position="1"/>
        <end position="30"/>
    </location>
</feature>
<feature type="compositionally biased region" description="Low complexity" evidence="3">
    <location>
        <begin position="157"/>
        <end position="174"/>
    </location>
</feature>